<proteinExistence type="predicted"/>
<feature type="coiled-coil region" evidence="1">
    <location>
        <begin position="209"/>
        <end position="236"/>
    </location>
</feature>
<evidence type="ECO:0000256" key="1">
    <source>
        <dbReference type="SAM" id="Coils"/>
    </source>
</evidence>
<name>A0AAD9GI61_BABDI</name>
<gene>
    <name evidence="3" type="ORF">X943_002608</name>
</gene>
<evidence type="ECO:0000256" key="2">
    <source>
        <dbReference type="SAM" id="MobiDB-lite"/>
    </source>
</evidence>
<organism evidence="3 4">
    <name type="scientific">Babesia divergens</name>
    <dbReference type="NCBI Taxonomy" id="32595"/>
    <lineage>
        <taxon>Eukaryota</taxon>
        <taxon>Sar</taxon>
        <taxon>Alveolata</taxon>
        <taxon>Apicomplexa</taxon>
        <taxon>Aconoidasida</taxon>
        <taxon>Piroplasmida</taxon>
        <taxon>Babesiidae</taxon>
        <taxon>Babesia</taxon>
    </lineage>
</organism>
<comment type="caution">
    <text evidence="3">The sequence shown here is derived from an EMBL/GenBank/DDBJ whole genome shotgun (WGS) entry which is preliminary data.</text>
</comment>
<evidence type="ECO:0000313" key="3">
    <source>
        <dbReference type="EMBL" id="KAK1938596.1"/>
    </source>
</evidence>
<keyword evidence="4" id="KW-1185">Reference proteome</keyword>
<reference evidence="3" key="1">
    <citation type="journal article" date="2014" name="Nucleic Acids Res.">
        <title>The evolutionary dynamics of variant antigen genes in Babesia reveal a history of genomic innovation underlying host-parasite interaction.</title>
        <authorList>
            <person name="Jackson A.P."/>
            <person name="Otto T.D."/>
            <person name="Darby A."/>
            <person name="Ramaprasad A."/>
            <person name="Xia D."/>
            <person name="Echaide I.E."/>
            <person name="Farber M."/>
            <person name="Gahlot S."/>
            <person name="Gamble J."/>
            <person name="Gupta D."/>
            <person name="Gupta Y."/>
            <person name="Jackson L."/>
            <person name="Malandrin L."/>
            <person name="Malas T.B."/>
            <person name="Moussa E."/>
            <person name="Nair M."/>
            <person name="Reid A.J."/>
            <person name="Sanders M."/>
            <person name="Sharma J."/>
            <person name="Tracey A."/>
            <person name="Quail M.A."/>
            <person name="Weir W."/>
            <person name="Wastling J.M."/>
            <person name="Hall N."/>
            <person name="Willadsen P."/>
            <person name="Lingelbach K."/>
            <person name="Shiels B."/>
            <person name="Tait A."/>
            <person name="Berriman M."/>
            <person name="Allred D.R."/>
            <person name="Pain A."/>
        </authorList>
    </citation>
    <scope>NUCLEOTIDE SEQUENCE</scope>
    <source>
        <strain evidence="3">1802A</strain>
    </source>
</reference>
<evidence type="ECO:0000313" key="4">
    <source>
        <dbReference type="Proteomes" id="UP001195914"/>
    </source>
</evidence>
<feature type="compositionally biased region" description="Polar residues" evidence="2">
    <location>
        <begin position="324"/>
        <end position="333"/>
    </location>
</feature>
<keyword evidence="1" id="KW-0175">Coiled coil</keyword>
<feature type="region of interest" description="Disordered" evidence="2">
    <location>
        <begin position="300"/>
        <end position="341"/>
    </location>
</feature>
<feature type="compositionally biased region" description="Polar residues" evidence="2">
    <location>
        <begin position="300"/>
        <end position="314"/>
    </location>
</feature>
<accession>A0AAD9GI61</accession>
<feature type="region of interest" description="Disordered" evidence="2">
    <location>
        <begin position="946"/>
        <end position="975"/>
    </location>
</feature>
<dbReference type="EMBL" id="JAHBMH010000024">
    <property type="protein sequence ID" value="KAK1938596.1"/>
    <property type="molecule type" value="Genomic_DNA"/>
</dbReference>
<dbReference type="Proteomes" id="UP001195914">
    <property type="component" value="Unassembled WGS sequence"/>
</dbReference>
<protein>
    <submittedName>
        <fullName evidence="3">Uncharacterized protein</fullName>
    </submittedName>
</protein>
<reference evidence="3" key="2">
    <citation type="submission" date="2021-05" db="EMBL/GenBank/DDBJ databases">
        <authorList>
            <person name="Pain A."/>
        </authorList>
    </citation>
    <scope>NUCLEOTIDE SEQUENCE</scope>
    <source>
        <strain evidence="3">1802A</strain>
    </source>
</reference>
<sequence length="1468" mass="164149">MDELRFEELLMDAKCLATISRGAVSGSLAIVAHICNFIKDVEGCTDIDDISKVRVINCMGAICNFLTRAMDAKYGISAAYGKDLRGDDLKEAKKELYTTVIRCFTQDNANLGISHHEYDLEMVTKIKMELISLGQEIRKLKRNISLYKVVKSNVTEDVMAYKQINETYTDEEKHILKINRQRAIGNVQSMIRQNHISTSRNVTKLHGKNAAIEKAIEQKKAEIENYSDMLMALVKTYMNADPPAQLSEDTIDNQSLRKAILADETLKLVRFNAERKQHLISASEVSVEVQPRAPEMVENETNGLDSQGAPSQVNHPVKRKDASSPDSQKAQTNKPRRITTGVEPEEIRTELERLEPTMELVHEVAQSTNKRAKSGDQMADFETENGIEDDVSTDGSWNYEAASGRDARGEIQVSTTTRAEDVQQEIQPEIKANDVEEAPTKNPLVEKEEPIVNIERSEAIKSHTLEEGEEAELKIQHPDIIDDSQSSQHDHIYNIPLRTESEIKDIILRIKTSMDNELKDIEPSDVTKVYLHCDQTSKLDNIEKLISGIDLNISNQTTIVSTSDINITEGRSHSIGHDANNSKDVDTSSIGSEQVDLSLYQEFDIYDDASHQSDNETIREREIEEPKQDSITNSSIKFVIPEINETDIPIQQIGNITEKIGTQLDCQNPGNSTIYGDSNNQDERQTTVCTADTTGTVIMELSAHIEPTESGSSENLTKSDKPINIDVEMSLCCPTLDQNKGDTMKALLPITKPTEMPLLIIDEIKTPNFVHEFITLPIMTLCPVEIEDPVRLHTTIPNVEVGKESMEQGEYAEKIPRKIECSIPDSPIELSSPAGNVWEEIRNIKYEMSVIKRMISGIESHLGSYIPFSMKLSATTKRSDRPIKAETLLDAVTLDTNTTAKEHQATEESIPQSINATNGIINTSEDLNSTLDRVSNVFMEGITQIEAANGDSFESNETTQGENEEETQNNTSDVAQQPLCRQHASEFKLARGVTQEIGDDIPNVFGQDETAEDEAVITDMIVQESDTSMPQPANTTPSTILKDISAVPIVQDVVQTKTLYEHPGTSTTEEGKEIESTGVNEDITLEYISCDEDLAEIEIETYDSYRERMWETVDDTEMPKEVAVNEDISTALDTNDTINTLIKPNDEPLSCVKAVNDAQNGTTKVDQELHVPLVPSKGDTMEQIHTQTIELDSKDDSRDMAENAEIHSSEGDAITPRSEAQVNNALDLEINETQSYPLEMTNEKRDRVETHDKLEVEVNKGYGSQERDIDYHDISQEILKELESIHAIIMNDRDSSISTGSVLTEDPSQSSIRSESMEASNYGNFMGDQTPTRSYIAKMHEGNAQYDRNSDMERQHKYEFSGEQDTKLIMDANAPAKTSGGIDLDSARIYFGMFSQFPITSVSVKEETISKQYEDFQMFKAFLRASEDINTSNGKRRDATRINDPSTLAGHFNRMNCPKTPIFGRETY</sequence>